<comment type="caution">
    <text evidence="6">The sequence shown here is derived from an EMBL/GenBank/DDBJ whole genome shotgun (WGS) entry which is preliminary data.</text>
</comment>
<protein>
    <submittedName>
        <fullName evidence="6">LLM class flavin-dependent oxidoreductase</fullName>
    </submittedName>
</protein>
<dbReference type="InterPro" id="IPR050172">
    <property type="entry name" value="SsuD_RutA_monooxygenase"/>
</dbReference>
<dbReference type="InterPro" id="IPR011251">
    <property type="entry name" value="Luciferase-like_dom"/>
</dbReference>
<evidence type="ECO:0000256" key="4">
    <source>
        <dbReference type="ARBA" id="ARBA00023033"/>
    </source>
</evidence>
<organism evidence="6 7">
    <name type="scientific">Pantoea trifolii</name>
    <dbReference type="NCBI Taxonomy" id="2968030"/>
    <lineage>
        <taxon>Bacteria</taxon>
        <taxon>Pseudomonadati</taxon>
        <taxon>Pseudomonadota</taxon>
        <taxon>Gammaproteobacteria</taxon>
        <taxon>Enterobacterales</taxon>
        <taxon>Erwiniaceae</taxon>
        <taxon>Pantoea</taxon>
    </lineage>
</organism>
<accession>A0ABT1VLW6</accession>
<evidence type="ECO:0000313" key="7">
    <source>
        <dbReference type="Proteomes" id="UP001300015"/>
    </source>
</evidence>
<evidence type="ECO:0000256" key="2">
    <source>
        <dbReference type="ARBA" id="ARBA00022643"/>
    </source>
</evidence>
<keyword evidence="1" id="KW-0285">Flavoprotein</keyword>
<dbReference type="Pfam" id="PF00296">
    <property type="entry name" value="Bac_luciferase"/>
    <property type="match status" value="1"/>
</dbReference>
<dbReference type="SUPFAM" id="SSF51679">
    <property type="entry name" value="Bacterial luciferase-like"/>
    <property type="match status" value="1"/>
</dbReference>
<evidence type="ECO:0000256" key="3">
    <source>
        <dbReference type="ARBA" id="ARBA00023002"/>
    </source>
</evidence>
<dbReference type="Gene3D" id="3.20.20.30">
    <property type="entry name" value="Luciferase-like domain"/>
    <property type="match status" value="1"/>
</dbReference>
<dbReference type="InterPro" id="IPR036661">
    <property type="entry name" value="Luciferase-like_sf"/>
</dbReference>
<keyword evidence="2" id="KW-0288">FMN</keyword>
<keyword evidence="4" id="KW-0503">Monooxygenase</keyword>
<proteinExistence type="predicted"/>
<dbReference type="PANTHER" id="PTHR42847:SF9">
    <property type="entry name" value="BLL6451 PROTEIN"/>
    <property type="match status" value="1"/>
</dbReference>
<keyword evidence="3" id="KW-0560">Oxidoreductase</keyword>
<dbReference type="EMBL" id="JANIET010000001">
    <property type="protein sequence ID" value="MCQ8228532.1"/>
    <property type="molecule type" value="Genomic_DNA"/>
</dbReference>
<name>A0ABT1VLW6_9GAMM</name>
<dbReference type="RefSeq" id="WP_256697032.1">
    <property type="nucleotide sequence ID" value="NZ_JANIES010000001.1"/>
</dbReference>
<dbReference type="Proteomes" id="UP001300015">
    <property type="component" value="Unassembled WGS sequence"/>
</dbReference>
<dbReference type="CDD" id="cd01094">
    <property type="entry name" value="Alkanesulfonate_monoxygenase"/>
    <property type="match status" value="1"/>
</dbReference>
<evidence type="ECO:0000259" key="5">
    <source>
        <dbReference type="Pfam" id="PF00296"/>
    </source>
</evidence>
<reference evidence="6 7" key="1">
    <citation type="submission" date="2022-07" db="EMBL/GenBank/DDBJ databases">
        <title>Pantoea trifolii sp. nov. isolated from root nodules of Trifolium rubens.</title>
        <authorList>
            <person name="Kalita M."/>
            <person name="Wdowiak-Wrobel S."/>
            <person name="Marek-Kozaczuk M."/>
            <person name="Palusinska-Szysz M."/>
            <person name="Sokolowski W."/>
            <person name="Coutinho T."/>
            <person name="Hlahane L."/>
        </authorList>
    </citation>
    <scope>NUCLEOTIDE SEQUENCE [LARGE SCALE GENOMIC DNA]</scope>
    <source>
        <strain evidence="6 7">MMK2</strain>
    </source>
</reference>
<evidence type="ECO:0000313" key="6">
    <source>
        <dbReference type="EMBL" id="MCQ8228532.1"/>
    </source>
</evidence>
<sequence length="364" mass="40030">MSIQFLGMIGHRLASEIIPASGPLFDKEYIARFARAHEDAGFDRILVGYWSDQPDGFLVTAHAAAHTSTLKFLLAHRPGFVSPTLAARKLASLDHLTDGRLAVHIISGGSDAEQRRDGDFLNKAERYARSNEFLTVLKQSLESAQPYDHQGPFYQVEQAFSAIKPLQKKLPIYFGGSSQEAIDVAARHADVFALWGEPLKGAEETVRNVRAAAARQGREINFNISFRPILGKTEKEAWERAEHIRATAEKQLNETGFAFGKAKPQSVGAQRLLAAANEGDRLDKVLWTGVAKLVQGGYNSTALVGTPEQVSDALLEYYRLGIHSVLIRGFDPLNDAVEYGRELIPLTREKVHALSAADKRSASV</sequence>
<feature type="domain" description="Luciferase-like" evidence="5">
    <location>
        <begin position="21"/>
        <end position="323"/>
    </location>
</feature>
<keyword evidence="7" id="KW-1185">Reference proteome</keyword>
<evidence type="ECO:0000256" key="1">
    <source>
        <dbReference type="ARBA" id="ARBA00022630"/>
    </source>
</evidence>
<gene>
    <name evidence="6" type="ORF">NQH49_13705</name>
</gene>
<dbReference type="PANTHER" id="PTHR42847">
    <property type="entry name" value="ALKANESULFONATE MONOOXYGENASE"/>
    <property type="match status" value="1"/>
</dbReference>